<evidence type="ECO:0000313" key="2">
    <source>
        <dbReference type="Proteomes" id="UP000053669"/>
    </source>
</evidence>
<proteinExistence type="predicted"/>
<organism evidence="1 2">
    <name type="scientific">Streptomyces canus</name>
    <dbReference type="NCBI Taxonomy" id="58343"/>
    <lineage>
        <taxon>Bacteria</taxon>
        <taxon>Bacillati</taxon>
        <taxon>Actinomycetota</taxon>
        <taxon>Actinomycetes</taxon>
        <taxon>Kitasatosporales</taxon>
        <taxon>Streptomycetaceae</taxon>
        <taxon>Streptomyces</taxon>
        <taxon>Streptomyces aurantiacus group</taxon>
    </lineage>
</organism>
<evidence type="ECO:0000313" key="1">
    <source>
        <dbReference type="EMBL" id="KUN64841.1"/>
    </source>
</evidence>
<sequence>MRGVGVAVTAIAVMTALTGCGGGDSVGTAGERATTTARAAEKKARDELTPDAVRGDVRSAAAAARIGHLGFLDTSKAGNPCRVIASLRTGDAPKRESVDSVLAVLKARGWGQVEQMLADDTDQAWRLKKNGWEMILGAGKVPEGAGIVFDADASGKACGVPMPSRPAASDIVPPEAPVLP</sequence>
<gene>
    <name evidence="1" type="ORF">AQJ46_27330</name>
</gene>
<name>A0A117R0T7_9ACTN</name>
<dbReference type="EMBL" id="LMWU01000028">
    <property type="protein sequence ID" value="KUN64841.1"/>
    <property type="molecule type" value="Genomic_DNA"/>
</dbReference>
<accession>A0A117R0T7</accession>
<comment type="caution">
    <text evidence="1">The sequence shown here is derived from an EMBL/GenBank/DDBJ whole genome shotgun (WGS) entry which is preliminary data.</text>
</comment>
<protein>
    <recommendedName>
        <fullName evidence="3">Lipoprotein</fullName>
    </recommendedName>
</protein>
<dbReference type="PROSITE" id="PS51257">
    <property type="entry name" value="PROKAR_LIPOPROTEIN"/>
    <property type="match status" value="1"/>
</dbReference>
<reference evidence="1 2" key="1">
    <citation type="submission" date="2015-10" db="EMBL/GenBank/DDBJ databases">
        <title>Draft genome sequence of Streptomyces canus DSM 40017, type strain for the species Streptomyces canus.</title>
        <authorList>
            <person name="Ruckert C."/>
            <person name="Winkler A."/>
            <person name="Kalinowski J."/>
            <person name="Kampfer P."/>
            <person name="Glaeser S."/>
        </authorList>
    </citation>
    <scope>NUCLEOTIDE SEQUENCE [LARGE SCALE GENOMIC DNA]</scope>
    <source>
        <strain evidence="1 2">DSM 40017</strain>
    </source>
</reference>
<dbReference type="STRING" id="58343.AQJ46_27330"/>
<dbReference type="Proteomes" id="UP000053669">
    <property type="component" value="Unassembled WGS sequence"/>
</dbReference>
<evidence type="ECO:0008006" key="3">
    <source>
        <dbReference type="Google" id="ProtNLM"/>
    </source>
</evidence>
<dbReference type="AlphaFoldDB" id="A0A117R0T7"/>